<sequence>MVTHGSSYELMRNLKLLNEPSINLQRDDHLQLIRQNLRKYIKEAYEKNQHAYNLRTRPRAIDIGETVFRRNFSQSNLEKSFNAKLSPVFIKAKVKEKLGNLYYVLEDEDGKHSGTYHSKDIRS</sequence>
<dbReference type="RefSeq" id="XP_058982627.1">
    <property type="nucleotide sequence ID" value="XM_059126644.1"/>
</dbReference>
<keyword evidence="1" id="KW-1185">Reference proteome</keyword>
<dbReference type="Proteomes" id="UP001652621">
    <property type="component" value="Unplaced"/>
</dbReference>
<evidence type="ECO:0000313" key="2">
    <source>
        <dbReference type="RefSeq" id="XP_058982627.1"/>
    </source>
</evidence>
<organism evidence="1 2">
    <name type="scientific">Musca domestica</name>
    <name type="common">House fly</name>
    <dbReference type="NCBI Taxonomy" id="7370"/>
    <lineage>
        <taxon>Eukaryota</taxon>
        <taxon>Metazoa</taxon>
        <taxon>Ecdysozoa</taxon>
        <taxon>Arthropoda</taxon>
        <taxon>Hexapoda</taxon>
        <taxon>Insecta</taxon>
        <taxon>Pterygota</taxon>
        <taxon>Neoptera</taxon>
        <taxon>Endopterygota</taxon>
        <taxon>Diptera</taxon>
        <taxon>Brachycera</taxon>
        <taxon>Muscomorpha</taxon>
        <taxon>Muscoidea</taxon>
        <taxon>Muscidae</taxon>
        <taxon>Musca</taxon>
    </lineage>
</organism>
<dbReference type="GeneID" id="131804166"/>
<proteinExistence type="predicted"/>
<protein>
    <submittedName>
        <fullName evidence="2">Uncharacterized protein LOC131804166</fullName>
    </submittedName>
</protein>
<evidence type="ECO:0000313" key="1">
    <source>
        <dbReference type="Proteomes" id="UP001652621"/>
    </source>
</evidence>
<reference evidence="2" key="1">
    <citation type="submission" date="2025-08" db="UniProtKB">
        <authorList>
            <consortium name="RefSeq"/>
        </authorList>
    </citation>
    <scope>IDENTIFICATION</scope>
    <source>
        <strain evidence="2">Aabys</strain>
        <tissue evidence="2">Whole body</tissue>
    </source>
</reference>
<accession>A0ABM3VA19</accession>
<gene>
    <name evidence="2" type="primary">LOC131804166</name>
</gene>
<name>A0ABM3VA19_MUSDO</name>